<dbReference type="KEGG" id="aalt:CC77DRAFT_674779"/>
<proteinExistence type="predicted"/>
<dbReference type="RefSeq" id="XP_018378725.1">
    <property type="nucleotide sequence ID" value="XM_018532714.1"/>
</dbReference>
<protein>
    <submittedName>
        <fullName evidence="1">Uncharacterized protein</fullName>
    </submittedName>
</protein>
<gene>
    <name evidence="1" type="ORF">CC77DRAFT_674779</name>
</gene>
<dbReference type="GeneID" id="29118308"/>
<dbReference type="VEuPathDB" id="FungiDB:CC77DRAFT_674779"/>
<keyword evidence="2" id="KW-1185">Reference proteome</keyword>
<reference evidence="1 2" key="1">
    <citation type="submission" date="2016-05" db="EMBL/GenBank/DDBJ databases">
        <title>Comparative analysis of secretome profiles of manganese(II)-oxidizing ascomycete fungi.</title>
        <authorList>
            <consortium name="DOE Joint Genome Institute"/>
            <person name="Zeiner C.A."/>
            <person name="Purvine S.O."/>
            <person name="Zink E.M."/>
            <person name="Wu S."/>
            <person name="Pasa-Tolic L."/>
            <person name="Chaput D.L."/>
            <person name="Haridas S."/>
            <person name="Grigoriev I.V."/>
            <person name="Santelli C.M."/>
            <person name="Hansel C.M."/>
        </authorList>
    </citation>
    <scope>NUCLEOTIDE SEQUENCE [LARGE SCALE GENOMIC DNA]</scope>
    <source>
        <strain evidence="1 2">SRC1lrK2f</strain>
    </source>
</reference>
<sequence>MRSLYLYTSLTARLKTSIDSLCARSGLVILRITTLLVNVPILAQSFFWLLESCFHCVCYLYRDISGYRVFPHHSVRRKTAITIVREVKNSGLQSSEQFIQGLLRFWELAVTSLRSHQDRQDCASILLNIVRVACFHSRKDLYPVEQTIKITKSKMSARKALLLRIIPNKAKRQGHDALHK</sequence>
<dbReference type="EMBL" id="KV441515">
    <property type="protein sequence ID" value="OAG13304.1"/>
    <property type="molecule type" value="Genomic_DNA"/>
</dbReference>
<dbReference type="AlphaFoldDB" id="A0A177D0T3"/>
<dbReference type="Proteomes" id="UP000077248">
    <property type="component" value="Unassembled WGS sequence"/>
</dbReference>
<evidence type="ECO:0000313" key="2">
    <source>
        <dbReference type="Proteomes" id="UP000077248"/>
    </source>
</evidence>
<evidence type="ECO:0000313" key="1">
    <source>
        <dbReference type="EMBL" id="OAG13304.1"/>
    </source>
</evidence>
<name>A0A177D0T3_ALTAL</name>
<accession>A0A177D0T3</accession>
<organism evidence="1 2">
    <name type="scientific">Alternaria alternata</name>
    <name type="common">Alternaria rot fungus</name>
    <name type="synonym">Torula alternata</name>
    <dbReference type="NCBI Taxonomy" id="5599"/>
    <lineage>
        <taxon>Eukaryota</taxon>
        <taxon>Fungi</taxon>
        <taxon>Dikarya</taxon>
        <taxon>Ascomycota</taxon>
        <taxon>Pezizomycotina</taxon>
        <taxon>Dothideomycetes</taxon>
        <taxon>Pleosporomycetidae</taxon>
        <taxon>Pleosporales</taxon>
        <taxon>Pleosporineae</taxon>
        <taxon>Pleosporaceae</taxon>
        <taxon>Alternaria</taxon>
        <taxon>Alternaria sect. Alternaria</taxon>
        <taxon>Alternaria alternata complex</taxon>
    </lineage>
</organism>